<evidence type="ECO:0000313" key="2">
    <source>
        <dbReference type="Proteomes" id="UP000031982"/>
    </source>
</evidence>
<proteinExistence type="predicted"/>
<dbReference type="Proteomes" id="UP000031982">
    <property type="component" value="Unassembled WGS sequence"/>
</dbReference>
<comment type="caution">
    <text evidence="1">The sequence shown here is derived from an EMBL/GenBank/DDBJ whole genome shotgun (WGS) entry which is preliminary data.</text>
</comment>
<protein>
    <submittedName>
        <fullName evidence="1">Uncharacterized protein</fullName>
    </submittedName>
</protein>
<dbReference type="EMBL" id="JXLP01000016">
    <property type="protein sequence ID" value="KIL77209.1"/>
    <property type="molecule type" value="Genomic_DNA"/>
</dbReference>
<sequence>MKHLFITCMMKINYLSSMSPELDRMVYFHYPTGLLYKKWYNLFDVYANHG</sequence>
<accession>A0ABR5AR20</accession>
<reference evidence="1 2" key="1">
    <citation type="submission" date="2015-01" db="EMBL/GenBank/DDBJ databases">
        <title>Genome Assembly of Bacillus badius MTCC 1458.</title>
        <authorList>
            <person name="Verma A."/>
            <person name="Khatri I."/>
            <person name="Mual P."/>
            <person name="Subramanian S."/>
            <person name="Krishnamurthi S."/>
        </authorList>
    </citation>
    <scope>NUCLEOTIDE SEQUENCE [LARGE SCALE GENOMIC DNA]</scope>
    <source>
        <strain evidence="1 2">MTCC 1458</strain>
    </source>
</reference>
<organism evidence="1 2">
    <name type="scientific">Bacillus badius</name>
    <dbReference type="NCBI Taxonomy" id="1455"/>
    <lineage>
        <taxon>Bacteria</taxon>
        <taxon>Bacillati</taxon>
        <taxon>Bacillota</taxon>
        <taxon>Bacilli</taxon>
        <taxon>Bacillales</taxon>
        <taxon>Bacillaceae</taxon>
        <taxon>Pseudobacillus</taxon>
    </lineage>
</organism>
<name>A0ABR5AR20_BACBA</name>
<gene>
    <name evidence="1" type="ORF">SD77_1656</name>
</gene>
<keyword evidence="2" id="KW-1185">Reference proteome</keyword>
<evidence type="ECO:0000313" key="1">
    <source>
        <dbReference type="EMBL" id="KIL77209.1"/>
    </source>
</evidence>